<dbReference type="InterPro" id="IPR050905">
    <property type="entry name" value="Plant_NBS-LRR"/>
</dbReference>
<feature type="domain" description="Disease resistance R13L4/SHOC-2-like LRR" evidence="10">
    <location>
        <begin position="517"/>
        <end position="793"/>
    </location>
</feature>
<proteinExistence type="inferred from homology"/>
<dbReference type="GO" id="GO:0051607">
    <property type="term" value="P:defense response to virus"/>
    <property type="evidence" value="ECO:0007669"/>
    <property type="project" value="UniProtKB-ARBA"/>
</dbReference>
<dbReference type="Gene3D" id="1.10.8.430">
    <property type="entry name" value="Helical domain of apoptotic protease-activating factors"/>
    <property type="match status" value="1"/>
</dbReference>
<evidence type="ECO:0000259" key="10">
    <source>
        <dbReference type="Pfam" id="PF23598"/>
    </source>
</evidence>
<keyword evidence="2" id="KW-0433">Leucine-rich repeat</keyword>
<dbReference type="InterPro" id="IPR032675">
    <property type="entry name" value="LRR_dom_sf"/>
</dbReference>
<dbReference type="Pfam" id="PF23247">
    <property type="entry name" value="LRR_RPS2"/>
    <property type="match status" value="1"/>
</dbReference>
<keyword evidence="7" id="KW-0175">Coiled coil</keyword>
<dbReference type="PANTHER" id="PTHR33463">
    <property type="entry name" value="NB-ARC DOMAIN-CONTAINING PROTEIN-RELATED"/>
    <property type="match status" value="1"/>
</dbReference>
<dbReference type="GO" id="GO:0043531">
    <property type="term" value="F:ADP binding"/>
    <property type="evidence" value="ECO:0007669"/>
    <property type="project" value="InterPro"/>
</dbReference>
<dbReference type="Gene3D" id="3.40.50.300">
    <property type="entry name" value="P-loop containing nucleotide triphosphate hydrolases"/>
    <property type="match status" value="1"/>
</dbReference>
<keyword evidence="4" id="KW-0547">Nucleotide-binding</keyword>
<evidence type="ECO:0000256" key="5">
    <source>
        <dbReference type="ARBA" id="ARBA00022821"/>
    </source>
</evidence>
<dbReference type="FunFam" id="1.10.10.10:FF:000322">
    <property type="entry name" value="Probable disease resistance protein At1g63360"/>
    <property type="match status" value="1"/>
</dbReference>
<comment type="similarity">
    <text evidence="1">Belongs to the disease resistance NB-LRR family.</text>
</comment>
<dbReference type="Gene3D" id="3.80.10.10">
    <property type="entry name" value="Ribonuclease Inhibitor"/>
    <property type="match status" value="2"/>
</dbReference>
<dbReference type="GO" id="GO:0005524">
    <property type="term" value="F:ATP binding"/>
    <property type="evidence" value="ECO:0007669"/>
    <property type="project" value="UniProtKB-KW"/>
</dbReference>
<dbReference type="SUPFAM" id="SSF52540">
    <property type="entry name" value="P-loop containing nucleoside triphosphate hydrolases"/>
    <property type="match status" value="1"/>
</dbReference>
<evidence type="ECO:0000313" key="12">
    <source>
        <dbReference type="Proteomes" id="UP000325577"/>
    </source>
</evidence>
<sequence length="953" mass="108694">MDIVNICSRTIGGKILDSLLKPMSRQIGYLVHYEENVEKLKAELDKLVDERREVQQKVKGARDNAEEIKENVWKWLTIVHGMKDEVDEFLAGKDTEYRRCFKVWFPDFYSRHRLGREAKKKTLVITGLITDGKFETVSRPKPLPDNGIASVVDYEHFESRERVFEKIIEALRDDEIHVIGIYGMGGVGKTTMAEVVREQVKKDKHFDEVTWAVVSQNLDVRKIQGDIARGLNLNLDKAEDEVGRAGHLCNRLTDGRKKLIILDDVWEKLNLKQIIGIPSMDSVKGCKILLTSRSHDVCDKNNCRDPFLLGVLSEEEAWDLFKKEVGNLVDNAQIQPVAKQVCEQCGRLPLAIRVVGAALKNKNKPAWDDALEQLRNSTPEDIVGIDPKAFSSLEWSYNRLEHEDAKSCFLLCSLFPEDAEILIDDLARYAMVMGLLKHADTLEKANNRVRCLVETLKYSCLLLGGRSYYGSYEEEAVRMHDIIRDVAIKIASRDENAFLVKTGGRRLPETSSFECKRAISLTSNEIEELPDISIIMELKKLEILSLGGPDVKVLPLDIRNFSLLRSLDLRNCTNFRGIAPDLITSLTRLEELYISDERNEWAEAMNSNRKNASIPELNKLTDLTALGIHIPNTTSGLLDHLFDKLNRYKISIGMPFRGYDEYWDSLSSSRALKLVDVPIRGGVKVLMERSEVLCLHDLKGVKRFFSEEDREGGFSDLKYLGIENCGDIENLWGYKQLPVAMASFCKLSKLEVESMRGLKYLFSPSIARGLMQLKELYISRCVRMETIIGNEGEEDEEEVIFHRLNSLDLDTLPRLGSFDFERKRKLMNSEGNSTCTATQPLFNYKIAFPVLEDLTIRDLKIIKEIWDSQLLEENSFSQLRSLQVSNCHNFVNIVPSHMLPRLRNLEVDSCDSVISIGLNAEEGFVASMPILPQLKQLRFRNLPKLMHTVLNQR</sequence>
<dbReference type="SUPFAM" id="SSF52058">
    <property type="entry name" value="L domain-like"/>
    <property type="match status" value="1"/>
</dbReference>
<dbReference type="Proteomes" id="UP000325577">
    <property type="component" value="Linkage Group LG5"/>
</dbReference>
<dbReference type="InterPro" id="IPR042197">
    <property type="entry name" value="Apaf_helical"/>
</dbReference>
<dbReference type="PRINTS" id="PR00364">
    <property type="entry name" value="DISEASERSIST"/>
</dbReference>
<gene>
    <name evidence="11" type="ORF">F0562_011839</name>
</gene>
<name>A0A5J4ZTL3_9ASTE</name>
<dbReference type="AlphaFoldDB" id="A0A5J4ZTL3"/>
<keyword evidence="5" id="KW-0611">Plant defense</keyword>
<evidence type="ECO:0000256" key="3">
    <source>
        <dbReference type="ARBA" id="ARBA00022737"/>
    </source>
</evidence>
<dbReference type="InterPro" id="IPR036388">
    <property type="entry name" value="WH-like_DNA-bd_sf"/>
</dbReference>
<dbReference type="PANTHER" id="PTHR33463:SF198">
    <property type="entry name" value="RPP4C3"/>
    <property type="match status" value="1"/>
</dbReference>
<evidence type="ECO:0000313" key="11">
    <source>
        <dbReference type="EMBL" id="KAA8521156.1"/>
    </source>
</evidence>
<organism evidence="11 12">
    <name type="scientific">Nyssa sinensis</name>
    <dbReference type="NCBI Taxonomy" id="561372"/>
    <lineage>
        <taxon>Eukaryota</taxon>
        <taxon>Viridiplantae</taxon>
        <taxon>Streptophyta</taxon>
        <taxon>Embryophyta</taxon>
        <taxon>Tracheophyta</taxon>
        <taxon>Spermatophyta</taxon>
        <taxon>Magnoliopsida</taxon>
        <taxon>eudicotyledons</taxon>
        <taxon>Gunneridae</taxon>
        <taxon>Pentapetalae</taxon>
        <taxon>asterids</taxon>
        <taxon>Cornales</taxon>
        <taxon>Nyssaceae</taxon>
        <taxon>Nyssa</taxon>
    </lineage>
</organism>
<dbReference type="InterPro" id="IPR055414">
    <property type="entry name" value="LRR_R13L4/SHOC2-like"/>
</dbReference>
<keyword evidence="3" id="KW-0677">Repeat</keyword>
<dbReference type="FunFam" id="3.40.50.300:FF:001091">
    <property type="entry name" value="Probable disease resistance protein At1g61300"/>
    <property type="match status" value="1"/>
</dbReference>
<dbReference type="Pfam" id="PF23598">
    <property type="entry name" value="LRR_14"/>
    <property type="match status" value="1"/>
</dbReference>
<evidence type="ECO:0000256" key="6">
    <source>
        <dbReference type="ARBA" id="ARBA00022840"/>
    </source>
</evidence>
<dbReference type="Pfam" id="PF00931">
    <property type="entry name" value="NB-ARC"/>
    <property type="match status" value="1"/>
</dbReference>
<evidence type="ECO:0000256" key="1">
    <source>
        <dbReference type="ARBA" id="ARBA00008894"/>
    </source>
</evidence>
<dbReference type="EMBL" id="CM018048">
    <property type="protein sequence ID" value="KAA8521156.1"/>
    <property type="molecule type" value="Genomic_DNA"/>
</dbReference>
<feature type="domain" description="NB-ARC" evidence="8">
    <location>
        <begin position="161"/>
        <end position="326"/>
    </location>
</feature>
<reference evidence="11 12" key="1">
    <citation type="submission" date="2019-09" db="EMBL/GenBank/DDBJ databases">
        <title>A chromosome-level genome assembly of the Chinese tupelo Nyssa sinensis.</title>
        <authorList>
            <person name="Yang X."/>
            <person name="Kang M."/>
            <person name="Yang Y."/>
            <person name="Xiong H."/>
            <person name="Wang M."/>
            <person name="Zhang Z."/>
            <person name="Wang Z."/>
            <person name="Wu H."/>
            <person name="Ma T."/>
            <person name="Liu J."/>
            <person name="Xi Z."/>
        </authorList>
    </citation>
    <scope>NUCLEOTIDE SEQUENCE [LARGE SCALE GENOMIC DNA]</scope>
    <source>
        <strain evidence="11">J267</strain>
        <tissue evidence="11">Leaf</tissue>
    </source>
</reference>
<dbReference type="OrthoDB" id="1579323at2759"/>
<feature type="domain" description="Disease resistance protein At4g27190-like leucine-rich repeats" evidence="9">
    <location>
        <begin position="852"/>
        <end position="947"/>
    </location>
</feature>
<dbReference type="InterPro" id="IPR027417">
    <property type="entry name" value="P-loop_NTPase"/>
</dbReference>
<evidence type="ECO:0000256" key="7">
    <source>
        <dbReference type="SAM" id="Coils"/>
    </source>
</evidence>
<dbReference type="InterPro" id="IPR002182">
    <property type="entry name" value="NB-ARC"/>
</dbReference>
<dbReference type="InterPro" id="IPR057135">
    <property type="entry name" value="At4g27190-like_LRR"/>
</dbReference>
<keyword evidence="12" id="KW-1185">Reference proteome</keyword>
<evidence type="ECO:0000259" key="9">
    <source>
        <dbReference type="Pfam" id="PF23247"/>
    </source>
</evidence>
<dbReference type="Gene3D" id="1.10.10.10">
    <property type="entry name" value="Winged helix-like DNA-binding domain superfamily/Winged helix DNA-binding domain"/>
    <property type="match status" value="1"/>
</dbReference>
<feature type="coiled-coil region" evidence="7">
    <location>
        <begin position="30"/>
        <end position="71"/>
    </location>
</feature>
<protein>
    <submittedName>
        <fullName evidence="11">Uncharacterized protein</fullName>
    </submittedName>
</protein>
<evidence type="ECO:0000259" key="8">
    <source>
        <dbReference type="Pfam" id="PF00931"/>
    </source>
</evidence>
<keyword evidence="6" id="KW-0067">ATP-binding</keyword>
<evidence type="ECO:0000256" key="2">
    <source>
        <dbReference type="ARBA" id="ARBA00022614"/>
    </source>
</evidence>
<accession>A0A5J4ZTL3</accession>
<evidence type="ECO:0000256" key="4">
    <source>
        <dbReference type="ARBA" id="ARBA00022741"/>
    </source>
</evidence>